<dbReference type="InterPro" id="IPR023368">
    <property type="entry name" value="UPF0066_cons_site"/>
</dbReference>
<organism evidence="4 5">
    <name type="scientific">Salinisphaera hydrothermalis (strain C41B8)</name>
    <dbReference type="NCBI Taxonomy" id="1304275"/>
    <lineage>
        <taxon>Bacteria</taxon>
        <taxon>Pseudomonadati</taxon>
        <taxon>Pseudomonadota</taxon>
        <taxon>Gammaproteobacteria</taxon>
        <taxon>Salinisphaerales</taxon>
        <taxon>Salinisphaeraceae</taxon>
        <taxon>Salinisphaera</taxon>
    </lineage>
</organism>
<dbReference type="NCBIfam" id="TIGR00104">
    <property type="entry name" value="tRNA_TsaA"/>
    <property type="match status" value="1"/>
</dbReference>
<evidence type="ECO:0000259" key="3">
    <source>
        <dbReference type="PROSITE" id="PS51668"/>
    </source>
</evidence>
<dbReference type="InterPro" id="IPR040372">
    <property type="entry name" value="YaeB-like"/>
</dbReference>
<dbReference type="Proteomes" id="UP000028302">
    <property type="component" value="Unassembled WGS sequence"/>
</dbReference>
<reference evidence="4 5" key="1">
    <citation type="submission" date="2013-03" db="EMBL/GenBank/DDBJ databases">
        <title>Salinisphaera hydrothermalis C41B8 Genome Sequencing.</title>
        <authorList>
            <person name="Li C."/>
            <person name="Lai Q."/>
            <person name="Shao Z."/>
        </authorList>
    </citation>
    <scope>NUCLEOTIDE SEQUENCE [LARGE SCALE GENOMIC DNA]</scope>
    <source>
        <strain evidence="4 5">C41B8</strain>
    </source>
</reference>
<dbReference type="PROSITE" id="PS51668">
    <property type="entry name" value="TSAA_2"/>
    <property type="match status" value="1"/>
</dbReference>
<dbReference type="GO" id="GO:0089715">
    <property type="term" value="F:tRNA (L-threonylcarbamoyladenosine(37)-C2) methyltransferase activity"/>
    <property type="evidence" value="ECO:0007669"/>
    <property type="project" value="TreeGrafter"/>
</dbReference>
<gene>
    <name evidence="4" type="ORF">C41B8_07312</name>
</gene>
<dbReference type="RefSeq" id="WP_037336050.1">
    <property type="nucleotide sequence ID" value="NZ_APNK01000007.1"/>
</dbReference>
<dbReference type="eggNOG" id="COG1720">
    <property type="taxonomic scope" value="Bacteria"/>
</dbReference>
<dbReference type="EMBL" id="APNK01000007">
    <property type="protein sequence ID" value="KEZ78085.1"/>
    <property type="molecule type" value="Genomic_DNA"/>
</dbReference>
<dbReference type="PANTHER" id="PTHR12818:SF0">
    <property type="entry name" value="TRNA (ADENINE(37)-N6)-METHYLTRANSFERASE"/>
    <property type="match status" value="1"/>
</dbReference>
<dbReference type="Gene3D" id="3.30.2310.10">
    <property type="entry name" value="YaeB-like"/>
    <property type="match status" value="1"/>
</dbReference>
<dbReference type="PROSITE" id="PS01318">
    <property type="entry name" value="TSAA_1"/>
    <property type="match status" value="1"/>
</dbReference>
<feature type="domain" description="TsaA-like" evidence="3">
    <location>
        <begin position="9"/>
        <end position="166"/>
    </location>
</feature>
<evidence type="ECO:0000256" key="1">
    <source>
        <dbReference type="ARBA" id="ARBA00022691"/>
    </source>
</evidence>
<dbReference type="AlphaFoldDB" id="A0A084IN01"/>
<dbReference type="PATRIC" id="fig|1304275.5.peg.1494"/>
<name>A0A084IN01_SALHC</name>
<protein>
    <recommendedName>
        <fullName evidence="3">TsaA-like domain-containing protein</fullName>
    </recommendedName>
</protein>
<dbReference type="STRING" id="1304275.C41B8_07312"/>
<accession>A0A084IN01</accession>
<dbReference type="InterPro" id="IPR036414">
    <property type="entry name" value="YaeB_N_sf"/>
</dbReference>
<evidence type="ECO:0000313" key="4">
    <source>
        <dbReference type="EMBL" id="KEZ78085.1"/>
    </source>
</evidence>
<dbReference type="OrthoDB" id="9804309at2"/>
<dbReference type="InterPro" id="IPR023370">
    <property type="entry name" value="TrmO-like_N"/>
</dbReference>
<dbReference type="Pfam" id="PF18389">
    <property type="entry name" value="TrmO_C"/>
    <property type="match status" value="1"/>
</dbReference>
<dbReference type="CDD" id="cd09281">
    <property type="entry name" value="UPF0066"/>
    <property type="match status" value="1"/>
</dbReference>
<dbReference type="SUPFAM" id="SSF118196">
    <property type="entry name" value="YaeB-like"/>
    <property type="match status" value="1"/>
</dbReference>
<dbReference type="Gene3D" id="2.40.30.70">
    <property type="entry name" value="YaeB-like"/>
    <property type="match status" value="1"/>
</dbReference>
<comment type="caution">
    <text evidence="4">The sequence shown here is derived from an EMBL/GenBank/DDBJ whole genome shotgun (WGS) entry which is preliminary data.</text>
</comment>
<sequence>MNETPPFSLTPIGVVASDYRDKFGVPRQPGLVEAARGIVSLLDPYDDPLAVEGLSAYSHLWLSFVFDRSPPTWRARVRPPRLGGNRRVGVFATRSTHRPNRLGLSVVRLLDVATTVRSGPPPWPLPGAGAARSARTHLLIGGHDLVSGTPIVDIKPYLPWADACADARAELAPAAPGLLAVRWRPEAAQALASRTDGESLKALIEQVLAQDPRPAYRRDNADRVYGVALRDVDVRFTVDAREAPGVVEIREIVAGQPPI</sequence>
<keyword evidence="1" id="KW-0949">S-adenosyl-L-methionine</keyword>
<evidence type="ECO:0000256" key="2">
    <source>
        <dbReference type="ARBA" id="ARBA00033753"/>
    </source>
</evidence>
<dbReference type="InterPro" id="IPR041369">
    <property type="entry name" value="TrmO_C"/>
</dbReference>
<dbReference type="InterPro" id="IPR036413">
    <property type="entry name" value="YaeB-like_sf"/>
</dbReference>
<dbReference type="PANTHER" id="PTHR12818">
    <property type="entry name" value="TRNA (ADENINE(37)-N6)-METHYLTRANSFERASE"/>
    <property type="match status" value="1"/>
</dbReference>
<evidence type="ECO:0000313" key="5">
    <source>
        <dbReference type="Proteomes" id="UP000028302"/>
    </source>
</evidence>
<comment type="similarity">
    <text evidence="2">Belongs to the tRNA methyltransferase O family.</text>
</comment>
<keyword evidence="5" id="KW-1185">Reference proteome</keyword>
<dbReference type="Pfam" id="PF01980">
    <property type="entry name" value="TrmO_N"/>
    <property type="match status" value="1"/>
</dbReference>
<proteinExistence type="inferred from homology"/>